<evidence type="ECO:0000313" key="3">
    <source>
        <dbReference type="Proteomes" id="UP000240505"/>
    </source>
</evidence>
<dbReference type="SMART" id="SM00860">
    <property type="entry name" value="SMI1_KNR4"/>
    <property type="match status" value="1"/>
</dbReference>
<protein>
    <recommendedName>
        <fullName evidence="1">Knr4/Smi1-like domain-containing protein</fullName>
    </recommendedName>
</protein>
<dbReference type="Gene3D" id="3.40.1580.10">
    <property type="entry name" value="SMI1/KNR4-like"/>
    <property type="match status" value="1"/>
</dbReference>
<gene>
    <name evidence="2" type="ORF">C9I28_17790</name>
</gene>
<feature type="domain" description="Knr4/Smi1-like" evidence="1">
    <location>
        <begin position="22"/>
        <end position="143"/>
    </location>
</feature>
<evidence type="ECO:0000259" key="1">
    <source>
        <dbReference type="SMART" id="SM00860"/>
    </source>
</evidence>
<name>A0A2R4CCD5_9BURK</name>
<dbReference type="Pfam" id="PF09346">
    <property type="entry name" value="SMI1_KNR4"/>
    <property type="match status" value="1"/>
</dbReference>
<dbReference type="InterPro" id="IPR037883">
    <property type="entry name" value="Knr4/Smi1-like_sf"/>
</dbReference>
<dbReference type="Proteomes" id="UP000240505">
    <property type="component" value="Chromosome"/>
</dbReference>
<accession>A0A2R4CCD5</accession>
<dbReference type="InterPro" id="IPR018958">
    <property type="entry name" value="Knr4/Smi1-like_dom"/>
</dbReference>
<reference evidence="2 3" key="1">
    <citation type="submission" date="2018-03" db="EMBL/GenBank/DDBJ databases">
        <title>Massilia armeniaca sp. nov., isolated from desert soil.</title>
        <authorList>
            <person name="Huang H."/>
            <person name="Ren M."/>
        </authorList>
    </citation>
    <scope>NUCLEOTIDE SEQUENCE [LARGE SCALE GENOMIC DNA]</scope>
    <source>
        <strain evidence="2 3">ZMN-3</strain>
    </source>
</reference>
<keyword evidence="3" id="KW-1185">Reference proteome</keyword>
<organism evidence="2 3">
    <name type="scientific">Pseudoduganella armeniaca</name>
    <dbReference type="NCBI Taxonomy" id="2072590"/>
    <lineage>
        <taxon>Bacteria</taxon>
        <taxon>Pseudomonadati</taxon>
        <taxon>Pseudomonadota</taxon>
        <taxon>Betaproteobacteria</taxon>
        <taxon>Burkholderiales</taxon>
        <taxon>Oxalobacteraceae</taxon>
        <taxon>Telluria group</taxon>
        <taxon>Pseudoduganella</taxon>
    </lineage>
</organism>
<dbReference type="RefSeq" id="WP_107142632.1">
    <property type="nucleotide sequence ID" value="NZ_CP028324.1"/>
</dbReference>
<dbReference type="SUPFAM" id="SSF160631">
    <property type="entry name" value="SMI1/KNR4-like"/>
    <property type="match status" value="1"/>
</dbReference>
<dbReference type="AlphaFoldDB" id="A0A2R4CCD5"/>
<sequence>MSKENALTLMSKATMGLSKLPVATLKEIESTEIEIARRLPDSLKDFYETASNGLRFGRLQILPVKSSTNLRKTGDSIARQNDIRHSIWFNNDAATFAEFLIFATENSQRCFAFKRDSEYVWEWKQDEGQVVELDYSFWDWLEESLHQERDLLRFKS</sequence>
<evidence type="ECO:0000313" key="2">
    <source>
        <dbReference type="EMBL" id="AVR97287.1"/>
    </source>
</evidence>
<dbReference type="EMBL" id="CP028324">
    <property type="protein sequence ID" value="AVR97287.1"/>
    <property type="molecule type" value="Genomic_DNA"/>
</dbReference>
<dbReference type="KEGG" id="masz:C9I28_17790"/>
<proteinExistence type="predicted"/>